<evidence type="ECO:0000313" key="1">
    <source>
        <dbReference type="EMBL" id="KIP02377.1"/>
    </source>
</evidence>
<organism evidence="1 2">
    <name type="scientific">Phlebiopsis gigantea (strain 11061_1 CR5-6)</name>
    <name type="common">White-rot fungus</name>
    <name type="synonym">Peniophora gigantea</name>
    <dbReference type="NCBI Taxonomy" id="745531"/>
    <lineage>
        <taxon>Eukaryota</taxon>
        <taxon>Fungi</taxon>
        <taxon>Dikarya</taxon>
        <taxon>Basidiomycota</taxon>
        <taxon>Agaricomycotina</taxon>
        <taxon>Agaricomycetes</taxon>
        <taxon>Polyporales</taxon>
        <taxon>Phanerochaetaceae</taxon>
        <taxon>Phlebiopsis</taxon>
    </lineage>
</organism>
<sequence>MSFALGRAFEHVSPQSIAHLIGSIPRTTVRDFSLSLWILSDAATTAHDRDAVDDVLAHFVALRKLSVHVACAAETDSEVYRIWKAWPLTASKANVVVSIS</sequence>
<evidence type="ECO:0000313" key="2">
    <source>
        <dbReference type="Proteomes" id="UP000053257"/>
    </source>
</evidence>
<gene>
    <name evidence="1" type="ORF">PHLGIDRAFT_297738</name>
</gene>
<accession>A0A0C3S0C6</accession>
<dbReference type="Proteomes" id="UP000053257">
    <property type="component" value="Unassembled WGS sequence"/>
</dbReference>
<proteinExistence type="predicted"/>
<name>A0A0C3S0C6_PHLG1</name>
<dbReference type="AlphaFoldDB" id="A0A0C3S0C6"/>
<dbReference type="EMBL" id="KN840679">
    <property type="protein sequence ID" value="KIP02377.1"/>
    <property type="molecule type" value="Genomic_DNA"/>
</dbReference>
<keyword evidence="2" id="KW-1185">Reference proteome</keyword>
<protein>
    <submittedName>
        <fullName evidence="1">Uncharacterized protein</fullName>
    </submittedName>
</protein>
<dbReference type="HOGENOM" id="CLU_2307064_0_0_1"/>
<reference evidence="1 2" key="1">
    <citation type="journal article" date="2014" name="PLoS Genet.">
        <title>Analysis of the Phlebiopsis gigantea genome, transcriptome and secretome provides insight into its pioneer colonization strategies of wood.</title>
        <authorList>
            <person name="Hori C."/>
            <person name="Ishida T."/>
            <person name="Igarashi K."/>
            <person name="Samejima M."/>
            <person name="Suzuki H."/>
            <person name="Master E."/>
            <person name="Ferreira P."/>
            <person name="Ruiz-Duenas F.J."/>
            <person name="Held B."/>
            <person name="Canessa P."/>
            <person name="Larrondo L.F."/>
            <person name="Schmoll M."/>
            <person name="Druzhinina I.S."/>
            <person name="Kubicek C.P."/>
            <person name="Gaskell J.A."/>
            <person name="Kersten P."/>
            <person name="St John F."/>
            <person name="Glasner J."/>
            <person name="Sabat G."/>
            <person name="Splinter BonDurant S."/>
            <person name="Syed K."/>
            <person name="Yadav J."/>
            <person name="Mgbeahuruike A.C."/>
            <person name="Kovalchuk A."/>
            <person name="Asiegbu F.O."/>
            <person name="Lackner G."/>
            <person name="Hoffmeister D."/>
            <person name="Rencoret J."/>
            <person name="Gutierrez A."/>
            <person name="Sun H."/>
            <person name="Lindquist E."/>
            <person name="Barry K."/>
            <person name="Riley R."/>
            <person name="Grigoriev I.V."/>
            <person name="Henrissat B."/>
            <person name="Kues U."/>
            <person name="Berka R.M."/>
            <person name="Martinez A.T."/>
            <person name="Covert S.F."/>
            <person name="Blanchette R.A."/>
            <person name="Cullen D."/>
        </authorList>
    </citation>
    <scope>NUCLEOTIDE SEQUENCE [LARGE SCALE GENOMIC DNA]</scope>
    <source>
        <strain evidence="1 2">11061_1 CR5-6</strain>
    </source>
</reference>